<dbReference type="Proteomes" id="UP000472676">
    <property type="component" value="Unassembled WGS sequence"/>
</dbReference>
<reference evidence="4 5" key="1">
    <citation type="journal article" date="2014" name="Int. J. Syst. Evol. Microbiol.">
        <title>Solimonas terrae sp. nov., isolated from soil.</title>
        <authorList>
            <person name="Kim S.J."/>
            <person name="Moon J.Y."/>
            <person name="Weon H.Y."/>
            <person name="Ahn J.H."/>
            <person name="Chen W.M."/>
            <person name="Kwon S.W."/>
        </authorList>
    </citation>
    <scope>NUCLEOTIDE SEQUENCE [LARGE SCALE GENOMIC DNA]</scope>
    <source>
        <strain evidence="4 5">KIS83-12</strain>
    </source>
</reference>
<gene>
    <name evidence="4" type="ORF">G7Y85_13050</name>
</gene>
<sequence length="329" mass="35137">MGTASGFDARAFRSALGSFTTGVTIVTTRDRDGAPVGITANSFNSVSLDPPMVLWSLARSARSLASFANATHWAVHILSAQQEALSNRFAKSGSDKFAGLAVEAGHGGAPLLAGCAARLQCRSAFQYEGGDHLILVGEVLDFDSCELPPLVFQSGRYAFAARRAGQLSAAADASPAIWREDHLGYLLGRAWFQFYGRIRARLDAHGLSDADYFALTTLVLQDGASLEGLNEVFAYSGVAASRERLQDLAVRGLLETRGAHDAPRFHMTEAGRRLTLELIAAADAIEADALQACGSLEAEALRHSLRHLIRSTDPGLPDLWTPDSQRAAP</sequence>
<dbReference type="SMART" id="SM00903">
    <property type="entry name" value="Flavin_Reduct"/>
    <property type="match status" value="1"/>
</dbReference>
<dbReference type="InterPro" id="IPR002563">
    <property type="entry name" value="Flavin_Rdtase-like_dom"/>
</dbReference>
<dbReference type="SUPFAM" id="SSF50475">
    <property type="entry name" value="FMN-binding split barrel"/>
    <property type="match status" value="1"/>
</dbReference>
<dbReference type="EMBL" id="JAAMOW010000006">
    <property type="protein sequence ID" value="NGY05694.1"/>
    <property type="molecule type" value="Genomic_DNA"/>
</dbReference>
<evidence type="ECO:0000313" key="5">
    <source>
        <dbReference type="Proteomes" id="UP000472676"/>
    </source>
</evidence>
<name>A0A6M2BTI9_9GAMM</name>
<dbReference type="PANTHER" id="PTHR30466:SF11">
    <property type="entry name" value="FLAVIN-DEPENDENT MONOOXYGENASE, REDUCTASE SUBUNIT HSAB"/>
    <property type="match status" value="1"/>
</dbReference>
<dbReference type="GO" id="GO:0010181">
    <property type="term" value="F:FMN binding"/>
    <property type="evidence" value="ECO:0007669"/>
    <property type="project" value="InterPro"/>
</dbReference>
<feature type="domain" description="Flavin reductase like" evidence="3">
    <location>
        <begin position="16"/>
        <end position="159"/>
    </location>
</feature>
<dbReference type="Gene3D" id="2.30.110.10">
    <property type="entry name" value="Electron Transport, Fmn-binding Protein, Chain A"/>
    <property type="match status" value="1"/>
</dbReference>
<dbReference type="RefSeq" id="WP_166257686.1">
    <property type="nucleotide sequence ID" value="NZ_JAAMOW010000006.1"/>
</dbReference>
<evidence type="ECO:0000256" key="1">
    <source>
        <dbReference type="ARBA" id="ARBA00008898"/>
    </source>
</evidence>
<evidence type="ECO:0000256" key="2">
    <source>
        <dbReference type="ARBA" id="ARBA00023002"/>
    </source>
</evidence>
<dbReference type="InterPro" id="IPR036388">
    <property type="entry name" value="WH-like_DNA-bd_sf"/>
</dbReference>
<keyword evidence="2" id="KW-0560">Oxidoreductase</keyword>
<dbReference type="SUPFAM" id="SSF46785">
    <property type="entry name" value="Winged helix' DNA-binding domain"/>
    <property type="match status" value="1"/>
</dbReference>
<dbReference type="InterPro" id="IPR050268">
    <property type="entry name" value="NADH-dep_flavin_reductase"/>
</dbReference>
<dbReference type="Pfam" id="PF01613">
    <property type="entry name" value="Flavin_Reduct"/>
    <property type="match status" value="1"/>
</dbReference>
<comment type="caution">
    <text evidence="4">The sequence shown here is derived from an EMBL/GenBank/DDBJ whole genome shotgun (WGS) entry which is preliminary data.</text>
</comment>
<proteinExistence type="inferred from homology"/>
<dbReference type="GO" id="GO:0042602">
    <property type="term" value="F:riboflavin reductase (NADPH) activity"/>
    <property type="evidence" value="ECO:0007669"/>
    <property type="project" value="TreeGrafter"/>
</dbReference>
<evidence type="ECO:0000259" key="3">
    <source>
        <dbReference type="SMART" id="SM00903"/>
    </source>
</evidence>
<protein>
    <submittedName>
        <fullName evidence="4">Flavin reductase</fullName>
    </submittedName>
</protein>
<dbReference type="InterPro" id="IPR012349">
    <property type="entry name" value="Split_barrel_FMN-bd"/>
</dbReference>
<accession>A0A6M2BTI9</accession>
<dbReference type="PANTHER" id="PTHR30466">
    <property type="entry name" value="FLAVIN REDUCTASE"/>
    <property type="match status" value="1"/>
</dbReference>
<dbReference type="Gene3D" id="1.10.10.10">
    <property type="entry name" value="Winged helix-like DNA-binding domain superfamily/Winged helix DNA-binding domain"/>
    <property type="match status" value="1"/>
</dbReference>
<organism evidence="4 5">
    <name type="scientific">Solimonas terrae</name>
    <dbReference type="NCBI Taxonomy" id="1396819"/>
    <lineage>
        <taxon>Bacteria</taxon>
        <taxon>Pseudomonadati</taxon>
        <taxon>Pseudomonadota</taxon>
        <taxon>Gammaproteobacteria</taxon>
        <taxon>Nevskiales</taxon>
        <taxon>Nevskiaceae</taxon>
        <taxon>Solimonas</taxon>
    </lineage>
</organism>
<dbReference type="AlphaFoldDB" id="A0A6M2BTI9"/>
<comment type="similarity">
    <text evidence="1">Belongs to the non-flavoprotein flavin reductase family.</text>
</comment>
<evidence type="ECO:0000313" key="4">
    <source>
        <dbReference type="EMBL" id="NGY05694.1"/>
    </source>
</evidence>
<keyword evidence="5" id="KW-1185">Reference proteome</keyword>
<dbReference type="InterPro" id="IPR036390">
    <property type="entry name" value="WH_DNA-bd_sf"/>
</dbReference>